<evidence type="ECO:0000313" key="2">
    <source>
        <dbReference type="Proteomes" id="UP000011713"/>
    </source>
</evidence>
<accession>M4BBA7</accession>
<protein>
    <submittedName>
        <fullName evidence="1">Uncharacterized protein</fullName>
    </submittedName>
</protein>
<dbReference type="Proteomes" id="UP000011713">
    <property type="component" value="Unassembled WGS sequence"/>
</dbReference>
<organism evidence="1 2">
    <name type="scientific">Hyaloperonospora arabidopsidis (strain Emoy2)</name>
    <name type="common">Downy mildew agent</name>
    <name type="synonym">Peronospora arabidopsidis</name>
    <dbReference type="NCBI Taxonomy" id="559515"/>
    <lineage>
        <taxon>Eukaryota</taxon>
        <taxon>Sar</taxon>
        <taxon>Stramenopiles</taxon>
        <taxon>Oomycota</taxon>
        <taxon>Peronosporomycetes</taxon>
        <taxon>Peronosporales</taxon>
        <taxon>Peronosporaceae</taxon>
        <taxon>Hyaloperonospora</taxon>
    </lineage>
</organism>
<name>M4BBA7_HYAAE</name>
<dbReference type="HOGENOM" id="CLU_2854425_0_0_1"/>
<dbReference type="VEuPathDB" id="FungiDB:HpaG803569"/>
<proteinExistence type="predicted"/>
<dbReference type="EMBL" id="JH598095">
    <property type="status" value="NOT_ANNOTATED_CDS"/>
    <property type="molecule type" value="Genomic_DNA"/>
</dbReference>
<dbReference type="InParanoid" id="M4BBA7"/>
<sequence length="65" mass="7146">MGSSGGRVRRDDVLTRSREGAWGRCKEAGVGRTENARVLEICVLDLSRSFACSRLRNETPPIILA</sequence>
<evidence type="ECO:0000313" key="1">
    <source>
        <dbReference type="EnsemblProtists" id="HpaP803569"/>
    </source>
</evidence>
<dbReference type="AlphaFoldDB" id="M4BBA7"/>
<reference evidence="1" key="2">
    <citation type="submission" date="2015-06" db="UniProtKB">
        <authorList>
            <consortium name="EnsemblProtists"/>
        </authorList>
    </citation>
    <scope>IDENTIFICATION</scope>
    <source>
        <strain evidence="1">Emoy2</strain>
    </source>
</reference>
<keyword evidence="2" id="KW-1185">Reference proteome</keyword>
<reference evidence="2" key="1">
    <citation type="journal article" date="2010" name="Science">
        <title>Signatures of adaptation to obligate biotrophy in the Hyaloperonospora arabidopsidis genome.</title>
        <authorList>
            <person name="Baxter L."/>
            <person name="Tripathy S."/>
            <person name="Ishaque N."/>
            <person name="Boot N."/>
            <person name="Cabral A."/>
            <person name="Kemen E."/>
            <person name="Thines M."/>
            <person name="Ah-Fong A."/>
            <person name="Anderson R."/>
            <person name="Badejoko W."/>
            <person name="Bittner-Eddy P."/>
            <person name="Boore J.L."/>
            <person name="Chibucos M.C."/>
            <person name="Coates M."/>
            <person name="Dehal P."/>
            <person name="Delehaunty K."/>
            <person name="Dong S."/>
            <person name="Downton P."/>
            <person name="Dumas B."/>
            <person name="Fabro G."/>
            <person name="Fronick C."/>
            <person name="Fuerstenberg S.I."/>
            <person name="Fulton L."/>
            <person name="Gaulin E."/>
            <person name="Govers F."/>
            <person name="Hughes L."/>
            <person name="Humphray S."/>
            <person name="Jiang R.H."/>
            <person name="Judelson H."/>
            <person name="Kamoun S."/>
            <person name="Kyung K."/>
            <person name="Meijer H."/>
            <person name="Minx P."/>
            <person name="Morris P."/>
            <person name="Nelson J."/>
            <person name="Phuntumart V."/>
            <person name="Qutob D."/>
            <person name="Rehmany A."/>
            <person name="Rougon-Cardoso A."/>
            <person name="Ryden P."/>
            <person name="Torto-Alalibo T."/>
            <person name="Studholme D."/>
            <person name="Wang Y."/>
            <person name="Win J."/>
            <person name="Wood J."/>
            <person name="Clifton S.W."/>
            <person name="Rogers J."/>
            <person name="Van den Ackerveken G."/>
            <person name="Jones J.D."/>
            <person name="McDowell J.M."/>
            <person name="Beynon J."/>
            <person name="Tyler B.M."/>
        </authorList>
    </citation>
    <scope>NUCLEOTIDE SEQUENCE [LARGE SCALE GENOMIC DNA]</scope>
    <source>
        <strain evidence="2">Emoy2</strain>
    </source>
</reference>
<dbReference type="EnsemblProtists" id="HpaT803569">
    <property type="protein sequence ID" value="HpaP803569"/>
    <property type="gene ID" value="HpaG803569"/>
</dbReference>